<dbReference type="InterPro" id="IPR016377">
    <property type="entry name" value="Sucrose_GGa_phosphorylase-rel"/>
</dbReference>
<evidence type="ECO:0000313" key="6">
    <source>
        <dbReference type="Proteomes" id="UP000705283"/>
    </source>
</evidence>
<accession>A0AA40X678</accession>
<dbReference type="Pfam" id="PF00128">
    <property type="entry name" value="Alpha-amylase"/>
    <property type="match status" value="1"/>
</dbReference>
<dbReference type="InterPro" id="IPR017853">
    <property type="entry name" value="GH"/>
</dbReference>
<reference evidence="5" key="1">
    <citation type="submission" date="2020-11" db="EMBL/GenBank/DDBJ databases">
        <authorList>
            <person name="Lee S.D."/>
        </authorList>
    </citation>
    <scope>NUCLEOTIDE SEQUENCE</scope>
    <source>
        <strain evidence="5">SAP-2</strain>
    </source>
</reference>
<gene>
    <name evidence="5" type="ORF">ITX54_21995</name>
</gene>
<dbReference type="EMBL" id="JADMKS010000011">
    <property type="protein sequence ID" value="MBF6639338.1"/>
    <property type="molecule type" value="Genomic_DNA"/>
</dbReference>
<feature type="domain" description="Glycosyl hydrolase family 13 catalytic" evidence="4">
    <location>
        <begin position="54"/>
        <end position="487"/>
    </location>
</feature>
<feature type="binding site" evidence="3">
    <location>
        <position position="450"/>
    </location>
    <ligand>
        <name>substrate</name>
    </ligand>
</feature>
<dbReference type="GO" id="GO:0016757">
    <property type="term" value="F:glycosyltransferase activity"/>
    <property type="evidence" value="ECO:0007669"/>
    <property type="project" value="UniProtKB-KW"/>
</dbReference>
<dbReference type="Gene3D" id="3.20.20.80">
    <property type="entry name" value="Glycosidases"/>
    <property type="match status" value="1"/>
</dbReference>
<protein>
    <submittedName>
        <fullName evidence="5">DUF3459 domain-containing protein</fullName>
    </submittedName>
</protein>
<dbReference type="GO" id="GO:0005975">
    <property type="term" value="P:carbohydrate metabolic process"/>
    <property type="evidence" value="ECO:0007669"/>
    <property type="project" value="InterPro"/>
</dbReference>
<evidence type="ECO:0000256" key="1">
    <source>
        <dbReference type="ARBA" id="ARBA00022676"/>
    </source>
</evidence>
<evidence type="ECO:0000256" key="2">
    <source>
        <dbReference type="ARBA" id="ARBA00022679"/>
    </source>
</evidence>
<dbReference type="InterPro" id="IPR006047">
    <property type="entry name" value="GH13_cat_dom"/>
</dbReference>
<dbReference type="SMART" id="SM00642">
    <property type="entry name" value="Aamy"/>
    <property type="match status" value="1"/>
</dbReference>
<evidence type="ECO:0000256" key="3">
    <source>
        <dbReference type="PIRSR" id="PIRSR003059-2"/>
    </source>
</evidence>
<sequence length="606" mass="69711">MGAVNPEFVLRLESLLSRVYPKEHIGDLIKKILHLGEKWNYGAHRSQQWVDGTNIYLITYGDTISQPDKPPLATLNHFAHQHLNDTISDIHILPMYPYSSDDGFSVIDYRRIDDHLGGWSDIHHLAANFNLMFDCVINHISRSSDWLKGYINDEPYYRDYFIDANPELDYSRVVRPRASPLLTPFIKADGTELYLWTTFSEDQIDINFKNPQVLLESIDVILQYAASGGQSIRLDAIGYIWKEMGTPCIHRPQAHNIIKLWRTILDEVIPGTRIITETNVPHHENISYFGEGDEAHMVYQFALPPLTLHAFLRQDTRTLTQWAQGLNAEAHYPKTTYFNFLSSHDGIGLRPTETFLDDNERKYLAQETQRKEGRVSYKDNGDGTHSPYELNINYLSAITEVDDSIELKANKFLAAQALLLSFMGVPAIYIHSLLGSENDLEGMHQSGLSRRINRKKLQLDDVEKELTQPGSLRSRVFNGIKKLIAIRRTRPAFSPQAGQRVFELGDKLFALERYDPKSENRISCIFNISGQSQTFKLAVEGKDLIAGEQFTGQTRLQPWQVVWIEHKLKAPERLGRLRRWRKKIFISLKRSEANRLLTGRPRKAKR</sequence>
<dbReference type="SUPFAM" id="SSF51445">
    <property type="entry name" value="(Trans)glycosidases"/>
    <property type="match status" value="1"/>
</dbReference>
<feature type="binding site" evidence="3">
    <location>
        <begin position="233"/>
        <end position="235"/>
    </location>
    <ligand>
        <name>substrate</name>
    </ligand>
</feature>
<dbReference type="CDD" id="cd11356">
    <property type="entry name" value="AmyAc_Sucrose_phosphorylase-like_1"/>
    <property type="match status" value="1"/>
</dbReference>
<evidence type="ECO:0000313" key="5">
    <source>
        <dbReference type="EMBL" id="MBF6639338.1"/>
    </source>
</evidence>
<keyword evidence="2" id="KW-0808">Transferase</keyword>
<dbReference type="PANTHER" id="PTHR38784:SF1">
    <property type="entry name" value="SUCROSE PHOSPHORYLASE"/>
    <property type="match status" value="1"/>
</dbReference>
<name>A0AA40X678_9GAMM</name>
<dbReference type="GO" id="GO:0016798">
    <property type="term" value="F:hydrolase activity, acting on glycosyl bonds"/>
    <property type="evidence" value="ECO:0007669"/>
    <property type="project" value="UniProtKB-KW"/>
</dbReference>
<dbReference type="InterPro" id="IPR045857">
    <property type="entry name" value="O16G_dom_2"/>
</dbReference>
<dbReference type="PIRSF" id="PIRSF003059">
    <property type="entry name" value="Sucrose_phosphorylase"/>
    <property type="match status" value="1"/>
</dbReference>
<feature type="binding site" evidence="3">
    <location>
        <begin position="344"/>
        <end position="345"/>
    </location>
    <ligand>
        <name>substrate</name>
    </ligand>
</feature>
<dbReference type="RefSeq" id="WP_194978792.1">
    <property type="nucleotide sequence ID" value="NZ_JADMKS010000011.1"/>
</dbReference>
<organism evidence="5 6">
    <name type="scientific">Rouxiella silvae</name>
    <dbReference type="NCBI Taxonomy" id="1646373"/>
    <lineage>
        <taxon>Bacteria</taxon>
        <taxon>Pseudomonadati</taxon>
        <taxon>Pseudomonadota</taxon>
        <taxon>Gammaproteobacteria</taxon>
        <taxon>Enterobacterales</taxon>
        <taxon>Yersiniaceae</taxon>
        <taxon>Rouxiella</taxon>
    </lineage>
</organism>
<comment type="caution">
    <text evidence="5">The sequence shown here is derived from an EMBL/GenBank/DDBJ whole genome shotgun (WGS) entry which is preliminary data.</text>
</comment>
<feature type="binding site" evidence="3">
    <location>
        <position position="101"/>
    </location>
    <ligand>
        <name>substrate</name>
    </ligand>
</feature>
<dbReference type="Gene3D" id="3.90.400.10">
    <property type="entry name" value="Oligo-1,6-glucosidase, Domain 2"/>
    <property type="match status" value="1"/>
</dbReference>
<proteinExistence type="predicted"/>
<dbReference type="Proteomes" id="UP000705283">
    <property type="component" value="Unassembled WGS sequence"/>
</dbReference>
<keyword evidence="1" id="KW-0328">Glycosyltransferase</keyword>
<dbReference type="PANTHER" id="PTHR38784">
    <property type="entry name" value="SUCROSE PHOSPHORYLASE"/>
    <property type="match status" value="1"/>
</dbReference>
<feature type="binding site" evidence="3">
    <location>
        <position position="139"/>
    </location>
    <ligand>
        <name>substrate</name>
    </ligand>
</feature>
<reference evidence="5" key="2">
    <citation type="submission" date="2022-09" db="EMBL/GenBank/DDBJ databases">
        <title>Rouxiella aceris sp. nov., isolated from tree sap and emended description of the genus Rhouxiella.</title>
        <authorList>
            <person name="Kim I.S."/>
        </authorList>
    </citation>
    <scope>NUCLEOTIDE SEQUENCE</scope>
    <source>
        <strain evidence="5">SAP-2</strain>
    </source>
</reference>
<dbReference type="AlphaFoldDB" id="A0AA40X678"/>
<evidence type="ECO:0000259" key="4">
    <source>
        <dbReference type="SMART" id="SM00642"/>
    </source>
</evidence>
<dbReference type="InterPro" id="IPR033746">
    <property type="entry name" value="GGa_phosphorylase"/>
</dbReference>